<evidence type="ECO:0000313" key="1">
    <source>
        <dbReference type="EMBL" id="MBD8001984.1"/>
    </source>
</evidence>
<dbReference type="InterPro" id="IPR018669">
    <property type="entry name" value="Toxin_HigB"/>
</dbReference>
<sequence>MRIFTEQALKEYAEAHPDVKVALQEWTTVVKNSKWTCFADVKRTFNSVDNVGNQHYVFNIRGNNYRLVVVIKFTIQFVYVRFIGTHAEYDKIADCSKI</sequence>
<name>A0ABR8VB37_9BACT</name>
<proteinExistence type="predicted"/>
<protein>
    <submittedName>
        <fullName evidence="1">Type II toxin-antitoxin system HigB family toxin</fullName>
    </submittedName>
</protein>
<dbReference type="Pfam" id="PF09907">
    <property type="entry name" value="HigB_toxin"/>
    <property type="match status" value="1"/>
</dbReference>
<accession>A0ABR8VB37</accession>
<dbReference type="RefSeq" id="WP_191710053.1">
    <property type="nucleotide sequence ID" value="NZ_JACSPQ010000005.1"/>
</dbReference>
<reference evidence="1 2" key="1">
    <citation type="submission" date="2020-08" db="EMBL/GenBank/DDBJ databases">
        <title>A Genomic Blueprint of the Chicken Gut Microbiome.</title>
        <authorList>
            <person name="Gilroy R."/>
            <person name="Ravi A."/>
            <person name="Getino M."/>
            <person name="Pursley I."/>
            <person name="Horton D.L."/>
            <person name="Alikhan N.-F."/>
            <person name="Baker D."/>
            <person name="Gharbi K."/>
            <person name="Hall N."/>
            <person name="Watson M."/>
            <person name="Adriaenssens E.M."/>
            <person name="Foster-Nyarko E."/>
            <person name="Jarju S."/>
            <person name="Secka A."/>
            <person name="Antonio M."/>
            <person name="Oren A."/>
            <person name="Chaudhuri R."/>
            <person name="La Ragione R.M."/>
            <person name="Hildebrand F."/>
            <person name="Pallen M.J."/>
        </authorList>
    </citation>
    <scope>NUCLEOTIDE SEQUENCE [LARGE SCALE GENOMIC DNA]</scope>
    <source>
        <strain evidence="1 2">Sa1YUN3</strain>
    </source>
</reference>
<dbReference type="EMBL" id="JACSPQ010000005">
    <property type="protein sequence ID" value="MBD8001984.1"/>
    <property type="molecule type" value="Genomic_DNA"/>
</dbReference>
<keyword evidence="2" id="KW-1185">Reference proteome</keyword>
<evidence type="ECO:0000313" key="2">
    <source>
        <dbReference type="Proteomes" id="UP000616346"/>
    </source>
</evidence>
<dbReference type="Proteomes" id="UP000616346">
    <property type="component" value="Unassembled WGS sequence"/>
</dbReference>
<gene>
    <name evidence="1" type="ORF">H9626_07125</name>
</gene>
<comment type="caution">
    <text evidence="1">The sequence shown here is derived from an EMBL/GenBank/DDBJ whole genome shotgun (WGS) entry which is preliminary data.</text>
</comment>
<organism evidence="1 2">
    <name type="scientific">Phocaeicola faecium</name>
    <dbReference type="NCBI Taxonomy" id="2762213"/>
    <lineage>
        <taxon>Bacteria</taxon>
        <taxon>Pseudomonadati</taxon>
        <taxon>Bacteroidota</taxon>
        <taxon>Bacteroidia</taxon>
        <taxon>Bacteroidales</taxon>
        <taxon>Bacteroidaceae</taxon>
        <taxon>Phocaeicola</taxon>
    </lineage>
</organism>